<evidence type="ECO:0000256" key="1">
    <source>
        <dbReference type="SAM" id="MobiDB-lite"/>
    </source>
</evidence>
<evidence type="ECO:0000313" key="3">
    <source>
        <dbReference type="Proteomes" id="UP000605990"/>
    </source>
</evidence>
<comment type="caution">
    <text evidence="2">The sequence shown here is derived from an EMBL/GenBank/DDBJ whole genome shotgun (WGS) entry which is preliminary data.</text>
</comment>
<name>A0ABR7IWU1_9FLAO</name>
<evidence type="ECO:0008006" key="4">
    <source>
        <dbReference type="Google" id="ProtNLM"/>
    </source>
</evidence>
<evidence type="ECO:0000313" key="2">
    <source>
        <dbReference type="EMBL" id="MBC5834117.1"/>
    </source>
</evidence>
<accession>A0ABR7IWU1</accession>
<dbReference type="RefSeq" id="WP_166125329.1">
    <property type="nucleotide sequence ID" value="NZ_JAANOQ010000001.1"/>
</dbReference>
<gene>
    <name evidence="2" type="ORF">H8R27_04390</name>
</gene>
<reference evidence="2 3" key="1">
    <citation type="submission" date="2020-08" db="EMBL/GenBank/DDBJ databases">
        <title>Description of novel Flavobacterium F-408 isolate.</title>
        <authorList>
            <person name="Saticioglu I.B."/>
            <person name="Duman M."/>
            <person name="Altun S."/>
        </authorList>
    </citation>
    <scope>NUCLEOTIDE SEQUENCE [LARGE SCALE GENOMIC DNA]</scope>
    <source>
        <strain evidence="2 3">F-408</strain>
    </source>
</reference>
<proteinExistence type="predicted"/>
<sequence>MKREFKLIIIASFIFTISCKQNQPKDSENIITPTNLTPDKTKPEANSDQTEMNDESYNDEMVEKIIKKIDEINISASQSNKVETKILLSEIENTPVTVWYNNDKTPIKAEFGVTDDGGEFTGKFTLYFNNGKLWCSDWDLAKFIFDENGKLKYWLDDSWKISETEETAGPYFKQKEEINFNILNEILAKVKFE</sequence>
<dbReference type="Proteomes" id="UP000605990">
    <property type="component" value="Unassembled WGS sequence"/>
</dbReference>
<dbReference type="PROSITE" id="PS51257">
    <property type="entry name" value="PROKAR_LIPOPROTEIN"/>
    <property type="match status" value="1"/>
</dbReference>
<organism evidence="2 3">
    <name type="scientific">Flavobacterium bernardetii</name>
    <dbReference type="NCBI Taxonomy" id="2813823"/>
    <lineage>
        <taxon>Bacteria</taxon>
        <taxon>Pseudomonadati</taxon>
        <taxon>Bacteroidota</taxon>
        <taxon>Flavobacteriia</taxon>
        <taxon>Flavobacteriales</taxon>
        <taxon>Flavobacteriaceae</taxon>
        <taxon>Flavobacterium</taxon>
    </lineage>
</organism>
<feature type="compositionally biased region" description="Polar residues" evidence="1">
    <location>
        <begin position="29"/>
        <end position="38"/>
    </location>
</feature>
<protein>
    <recommendedName>
        <fullName evidence="4">Lipoprotein</fullName>
    </recommendedName>
</protein>
<feature type="region of interest" description="Disordered" evidence="1">
    <location>
        <begin position="26"/>
        <end position="54"/>
    </location>
</feature>
<keyword evidence="3" id="KW-1185">Reference proteome</keyword>
<dbReference type="EMBL" id="JACRUN010000001">
    <property type="protein sequence ID" value="MBC5834117.1"/>
    <property type="molecule type" value="Genomic_DNA"/>
</dbReference>